<gene>
    <name evidence="2" type="ORF">V466_11430</name>
</gene>
<reference evidence="2 3" key="1">
    <citation type="submission" date="2013-12" db="EMBL/GenBank/DDBJ databases">
        <authorList>
            <person name="Formusa P.A."/>
            <person name="Habash M."/>
            <person name="Lee H."/>
            <person name="Trevors J.T."/>
        </authorList>
    </citation>
    <scope>NUCLEOTIDE SEQUENCE [LARGE SCALE GENOMIC DNA]</scope>
    <source>
        <strain evidence="2 3">PD30</strain>
    </source>
</reference>
<dbReference type="EMBL" id="AZQQ01000074">
    <property type="protein sequence ID" value="KDD69032.1"/>
    <property type="molecule type" value="Genomic_DNA"/>
</dbReference>
<dbReference type="InterPro" id="IPR058534">
    <property type="entry name" value="YjdF"/>
</dbReference>
<feature type="transmembrane region" description="Helical" evidence="1">
    <location>
        <begin position="41"/>
        <end position="71"/>
    </location>
</feature>
<sequence>MQPKAHQRYDLTLLMLFVLIVVVSGYSPRSRVDWALENQLVLFLVGTLVAVSGRFRLSAVSISLVFVFLCIHELGSHYTYAKVPYDQWCSALTGVSLDKALGLHRNHFDRLVHLSYGVLMAYPIREVLVRLTPLRGFWLVFMALNIILSTSAIYELVEWIGGAYLGDDTSRAFIGAQNDPWDSQKDMAMAVAGAFVSECVVLLSQQKRAVPQAEQPF</sequence>
<evidence type="ECO:0000256" key="1">
    <source>
        <dbReference type="SAM" id="Phobius"/>
    </source>
</evidence>
<evidence type="ECO:0000313" key="2">
    <source>
        <dbReference type="EMBL" id="KDD69032.1"/>
    </source>
</evidence>
<keyword evidence="1" id="KW-0812">Transmembrane</keyword>
<dbReference type="Proteomes" id="UP000026739">
    <property type="component" value="Unassembled WGS sequence"/>
</dbReference>
<organism evidence="2 3">
    <name type="scientific">Pseudomonas mandelii PD30</name>
    <dbReference type="NCBI Taxonomy" id="1419583"/>
    <lineage>
        <taxon>Bacteria</taxon>
        <taxon>Pseudomonadati</taxon>
        <taxon>Pseudomonadota</taxon>
        <taxon>Gammaproteobacteria</taxon>
        <taxon>Pseudomonadales</taxon>
        <taxon>Pseudomonadaceae</taxon>
        <taxon>Pseudomonas</taxon>
    </lineage>
</organism>
<dbReference type="eggNOG" id="COG3647">
    <property type="taxonomic scope" value="Bacteria"/>
</dbReference>
<feature type="transmembrane region" description="Helical" evidence="1">
    <location>
        <begin position="187"/>
        <end position="204"/>
    </location>
</feature>
<keyword evidence="1" id="KW-0472">Membrane</keyword>
<feature type="transmembrane region" description="Helical" evidence="1">
    <location>
        <begin position="137"/>
        <end position="157"/>
    </location>
</feature>
<keyword evidence="1" id="KW-1133">Transmembrane helix</keyword>
<dbReference type="RefSeq" id="WP_033056634.1">
    <property type="nucleotide sequence ID" value="NZ_AZQQ01000074.1"/>
</dbReference>
<proteinExistence type="predicted"/>
<protein>
    <submittedName>
        <fullName evidence="2">Membrane protein</fullName>
    </submittedName>
</protein>
<dbReference type="AlphaFoldDB" id="A0A059L3X3"/>
<dbReference type="InterPro" id="IPR014509">
    <property type="entry name" value="YjdF-like"/>
</dbReference>
<dbReference type="PIRSF" id="PIRSF020606">
    <property type="entry name" value="UCP020606"/>
    <property type="match status" value="1"/>
</dbReference>
<comment type="caution">
    <text evidence="2">The sequence shown here is derived from an EMBL/GenBank/DDBJ whole genome shotgun (WGS) entry which is preliminary data.</text>
</comment>
<dbReference type="Pfam" id="PF09997">
    <property type="entry name" value="DUF2238"/>
    <property type="match status" value="1"/>
</dbReference>
<accession>A0A059L3X3</accession>
<evidence type="ECO:0000313" key="3">
    <source>
        <dbReference type="Proteomes" id="UP000026739"/>
    </source>
</evidence>
<name>A0A059L3X3_9PSED</name>